<organism evidence="1 2">
    <name type="scientific">Oikopleura dioica</name>
    <name type="common">Tunicate</name>
    <dbReference type="NCBI Taxonomy" id="34765"/>
    <lineage>
        <taxon>Eukaryota</taxon>
        <taxon>Metazoa</taxon>
        <taxon>Chordata</taxon>
        <taxon>Tunicata</taxon>
        <taxon>Appendicularia</taxon>
        <taxon>Copelata</taxon>
        <taxon>Oikopleuridae</taxon>
        <taxon>Oikopleura</taxon>
    </lineage>
</organism>
<keyword evidence="2" id="KW-1185">Reference proteome</keyword>
<evidence type="ECO:0000313" key="2">
    <source>
        <dbReference type="Proteomes" id="UP001158576"/>
    </source>
</evidence>
<reference evidence="1 2" key="1">
    <citation type="submission" date="2021-04" db="EMBL/GenBank/DDBJ databases">
        <authorList>
            <person name="Bliznina A."/>
        </authorList>
    </citation>
    <scope>NUCLEOTIDE SEQUENCE [LARGE SCALE GENOMIC DNA]</scope>
</reference>
<evidence type="ECO:0000313" key="1">
    <source>
        <dbReference type="EMBL" id="CAG5098991.1"/>
    </source>
</evidence>
<name>A0ABN7SF66_OIKDI</name>
<proteinExistence type="predicted"/>
<sequence length="96" mass="11255">MLLSDEELEQCGLPMRNRDDSIEDDLKLIEKALHSGILSRMEQWLSTRIYAPSVRTSQFEFLSRRSAWEIETLQLMLLDKNGKPEKAAWLKHPKLQ</sequence>
<protein>
    <submittedName>
        <fullName evidence="1">Oidioi.mRNA.OKI2018_I69.XSR.g16152.t1.cds</fullName>
    </submittedName>
</protein>
<gene>
    <name evidence="1" type="ORF">OKIOD_LOCUS7710</name>
</gene>
<accession>A0ABN7SF66</accession>
<dbReference type="Proteomes" id="UP001158576">
    <property type="component" value="Chromosome XSR"/>
</dbReference>
<dbReference type="EMBL" id="OU015569">
    <property type="protein sequence ID" value="CAG5098991.1"/>
    <property type="molecule type" value="Genomic_DNA"/>
</dbReference>